<accession>A0ABT9WGN0</accession>
<evidence type="ECO:0000313" key="2">
    <source>
        <dbReference type="EMBL" id="MDQ0172423.1"/>
    </source>
</evidence>
<reference evidence="2 3" key="1">
    <citation type="submission" date="2023-07" db="EMBL/GenBank/DDBJ databases">
        <title>Sorghum-associated microbial communities from plants grown in Nebraska, USA.</title>
        <authorList>
            <person name="Schachtman D."/>
        </authorList>
    </citation>
    <scope>NUCLEOTIDE SEQUENCE [LARGE SCALE GENOMIC DNA]</scope>
    <source>
        <strain evidence="2 3">DS1314</strain>
    </source>
</reference>
<organism evidence="2 3">
    <name type="scientific">Paenibacillus tundrae</name>
    <dbReference type="NCBI Taxonomy" id="528187"/>
    <lineage>
        <taxon>Bacteria</taxon>
        <taxon>Bacillati</taxon>
        <taxon>Bacillota</taxon>
        <taxon>Bacilli</taxon>
        <taxon>Bacillales</taxon>
        <taxon>Paenibacillaceae</taxon>
        <taxon>Paenibacillus</taxon>
    </lineage>
</organism>
<comment type="caution">
    <text evidence="2">The sequence shown here is derived from an EMBL/GenBank/DDBJ whole genome shotgun (WGS) entry which is preliminary data.</text>
</comment>
<dbReference type="EMBL" id="JAUSTI010000011">
    <property type="protein sequence ID" value="MDQ0172423.1"/>
    <property type="molecule type" value="Genomic_DNA"/>
</dbReference>
<proteinExistence type="predicted"/>
<keyword evidence="3" id="KW-1185">Reference proteome</keyword>
<feature type="region of interest" description="Disordered" evidence="1">
    <location>
        <begin position="91"/>
        <end position="111"/>
    </location>
</feature>
<evidence type="ECO:0000313" key="3">
    <source>
        <dbReference type="Proteomes" id="UP001233836"/>
    </source>
</evidence>
<protein>
    <recommendedName>
        <fullName evidence="4">Flagellar protein FliT</fullName>
    </recommendedName>
</protein>
<gene>
    <name evidence="2" type="ORF">J2T19_003912</name>
</gene>
<evidence type="ECO:0008006" key="4">
    <source>
        <dbReference type="Google" id="ProtNLM"/>
    </source>
</evidence>
<dbReference type="Proteomes" id="UP001233836">
    <property type="component" value="Unassembled WGS sequence"/>
</dbReference>
<sequence length="111" mass="12785">MDDLIAELELLNSNIISELSDANYEELVEYVDNRGIIIQRIQDHLNNVSIDPAQKARIVALTDHDDAILSQMNLLRVEAQDWLMKRNQAKAQRSAYESDFSPESILMDRKK</sequence>
<name>A0ABT9WGN0_9BACL</name>
<evidence type="ECO:0000256" key="1">
    <source>
        <dbReference type="SAM" id="MobiDB-lite"/>
    </source>
</evidence>
<dbReference type="RefSeq" id="WP_307218558.1">
    <property type="nucleotide sequence ID" value="NZ_JAUSTI010000011.1"/>
</dbReference>